<dbReference type="Pfam" id="PF02405">
    <property type="entry name" value="MlaE"/>
    <property type="match status" value="1"/>
</dbReference>
<dbReference type="EMBL" id="CP072642">
    <property type="protein sequence ID" value="QUV93460.1"/>
    <property type="molecule type" value="Genomic_DNA"/>
</dbReference>
<dbReference type="PANTHER" id="PTHR30188">
    <property type="entry name" value="ABC TRANSPORTER PERMEASE PROTEIN-RELATED"/>
    <property type="match status" value="1"/>
</dbReference>
<keyword evidence="3" id="KW-0813">Transport</keyword>
<keyword evidence="4 7" id="KW-0812">Transmembrane</keyword>
<dbReference type="PANTHER" id="PTHR30188:SF4">
    <property type="entry name" value="PROTEIN TRIGALACTOSYLDIACYLGLYCEROL 1, CHLOROPLASTIC"/>
    <property type="match status" value="1"/>
</dbReference>
<evidence type="ECO:0000256" key="2">
    <source>
        <dbReference type="ARBA" id="ARBA00007556"/>
    </source>
</evidence>
<dbReference type="Proteomes" id="UP000677668">
    <property type="component" value="Chromosome 1"/>
</dbReference>
<keyword evidence="5 7" id="KW-1133">Transmembrane helix</keyword>
<evidence type="ECO:0000256" key="7">
    <source>
        <dbReference type="RuleBase" id="RU362044"/>
    </source>
</evidence>
<evidence type="ECO:0000313" key="8">
    <source>
        <dbReference type="EMBL" id="QUV93460.1"/>
    </source>
</evidence>
<organism evidence="8 9">
    <name type="scientific">Chloracidobacterium sp. N</name>
    <dbReference type="NCBI Taxonomy" id="2821540"/>
    <lineage>
        <taxon>Bacteria</taxon>
        <taxon>Pseudomonadati</taxon>
        <taxon>Acidobacteriota</taxon>
        <taxon>Terriglobia</taxon>
        <taxon>Terriglobales</taxon>
        <taxon>Acidobacteriaceae</taxon>
        <taxon>Chloracidobacterium</taxon>
        <taxon>Chloracidobacterium aggregatum</taxon>
    </lineage>
</organism>
<comment type="caution">
    <text evidence="7">Lacks conserved residue(s) required for the propagation of feature annotation.</text>
</comment>
<proteinExistence type="inferred from homology"/>
<accession>A0ABX8AXP3</accession>
<comment type="subcellular location">
    <subcellularLocation>
        <location evidence="1">Membrane</location>
        <topology evidence="1">Multi-pass membrane protein</topology>
    </subcellularLocation>
</comment>
<evidence type="ECO:0000313" key="9">
    <source>
        <dbReference type="Proteomes" id="UP000677668"/>
    </source>
</evidence>
<evidence type="ECO:0000256" key="1">
    <source>
        <dbReference type="ARBA" id="ARBA00004141"/>
    </source>
</evidence>
<sequence length="254" mass="27154">MNFFLLILVELQESTLLVWRALRHPFRRPRYWRETVAQMDSIGFGTLPIVLLAGFFIGAVLALQTAGTLRSFGAQNYTGRLVATSLLRELGPVLTCILLAGRAGSGIAAELGAMCVSEQIDAMRALGTDPFRKLVRPRLLALITMAPVLTIFANVVGIIGGLIVAITLLQIPSSVYLSSAREALNYEDILGTFLKTGVFGLIVAVVGCRCGLRTRGGTVGVGQSTTTSVVVSIVLILVSDFFLTRLILTLSGTA</sequence>
<comment type="similarity">
    <text evidence="2 7">Belongs to the MlaE permease family.</text>
</comment>
<evidence type="ECO:0000256" key="5">
    <source>
        <dbReference type="ARBA" id="ARBA00022989"/>
    </source>
</evidence>
<feature type="transmembrane region" description="Helical" evidence="7">
    <location>
        <begin position="42"/>
        <end position="63"/>
    </location>
</feature>
<reference evidence="8 9" key="1">
    <citation type="submission" date="2021-03" db="EMBL/GenBank/DDBJ databases">
        <title>Genomic and phenotypic characterization of Chloracidobacterium isolates provides evidence for multiple species.</title>
        <authorList>
            <person name="Saini M.K."/>
            <person name="Costas A.M.G."/>
            <person name="Tank M."/>
            <person name="Bryant D.A."/>
        </authorList>
    </citation>
    <scope>NUCLEOTIDE SEQUENCE [LARGE SCALE GENOMIC DNA]</scope>
    <source>
        <strain evidence="8 9">N</strain>
    </source>
</reference>
<dbReference type="RefSeq" id="WP_211421839.1">
    <property type="nucleotide sequence ID" value="NZ_CP072642.1"/>
</dbReference>
<feature type="transmembrane region" description="Helical" evidence="7">
    <location>
        <begin position="139"/>
        <end position="169"/>
    </location>
</feature>
<dbReference type="NCBIfam" id="TIGR00056">
    <property type="entry name" value="MlaE family lipid ABC transporter permease subunit"/>
    <property type="match status" value="1"/>
</dbReference>
<feature type="transmembrane region" description="Helical" evidence="7">
    <location>
        <begin position="229"/>
        <end position="248"/>
    </location>
</feature>
<dbReference type="InterPro" id="IPR003453">
    <property type="entry name" value="ABC_MlaE_roteobac"/>
</dbReference>
<protein>
    <submittedName>
        <fullName evidence="8">ABC transporter permease</fullName>
    </submittedName>
</protein>
<dbReference type="InterPro" id="IPR030802">
    <property type="entry name" value="Permease_MalE"/>
</dbReference>
<feature type="transmembrane region" description="Helical" evidence="7">
    <location>
        <begin position="189"/>
        <end position="208"/>
    </location>
</feature>
<evidence type="ECO:0000256" key="3">
    <source>
        <dbReference type="ARBA" id="ARBA00022448"/>
    </source>
</evidence>
<name>A0ABX8AXP3_9BACT</name>
<keyword evidence="9" id="KW-1185">Reference proteome</keyword>
<keyword evidence="6 7" id="KW-0472">Membrane</keyword>
<evidence type="ECO:0000256" key="6">
    <source>
        <dbReference type="ARBA" id="ARBA00023136"/>
    </source>
</evidence>
<gene>
    <name evidence="8" type="ORF">J8C05_08775</name>
</gene>
<evidence type="ECO:0000256" key="4">
    <source>
        <dbReference type="ARBA" id="ARBA00022692"/>
    </source>
</evidence>